<feature type="domain" description="Protein FecR C-terminal" evidence="3">
    <location>
        <begin position="266"/>
        <end position="333"/>
    </location>
</feature>
<dbReference type="PANTHER" id="PTHR30273:SF2">
    <property type="entry name" value="PROTEIN FECR"/>
    <property type="match status" value="1"/>
</dbReference>
<dbReference type="Gene3D" id="2.60.120.1440">
    <property type="match status" value="1"/>
</dbReference>
<dbReference type="Gene3D" id="3.55.50.30">
    <property type="match status" value="1"/>
</dbReference>
<sequence>MKTKKPDIDIDDLIISYLSGSLNEEDLARLQRWALESEAHRDYVRNSLEIGFSASVAGSNKDFNADKAFASFLQRTDLRHSRQRRIILSWRNAYRTAAVIALVLMTGIGYYQGKHAVIDYFADIVLEAPLGTQTKLGLPDGSVVWLNSGSKLTYSQGFGMNNRRLLLEGEGYFEVVHNKEMPFEVQTKELILRVLGTKFNFKNYADDKEVVVSLMEGKVVLRNELKNMPEICLQPNEQAILNKQTGEMQTSKTVVTHINCWKDNNLFFDEELLEDIAKKLMRSYDVQIEVADSLRGRRFYGDFIIGKNSIEEVLTTIAATGRVHYAYKEGKYILY</sequence>
<dbReference type="InterPro" id="IPR012373">
    <property type="entry name" value="Ferrdict_sens_TM"/>
</dbReference>
<comment type="caution">
    <text evidence="4">The sequence shown here is derived from an EMBL/GenBank/DDBJ whole genome shotgun (WGS) entry which is preliminary data.</text>
</comment>
<reference evidence="4" key="2">
    <citation type="submission" date="2021-04" db="EMBL/GenBank/DDBJ databases">
        <authorList>
            <person name="Gilroy R."/>
        </authorList>
    </citation>
    <scope>NUCLEOTIDE SEQUENCE</scope>
    <source>
        <strain evidence="4">ChiHecec1B25-7008</strain>
    </source>
</reference>
<organism evidence="4 5">
    <name type="scientific">Candidatus Bacteroides intestinavium</name>
    <dbReference type="NCBI Taxonomy" id="2838469"/>
    <lineage>
        <taxon>Bacteria</taxon>
        <taxon>Pseudomonadati</taxon>
        <taxon>Bacteroidota</taxon>
        <taxon>Bacteroidia</taxon>
        <taxon>Bacteroidales</taxon>
        <taxon>Bacteroidaceae</taxon>
        <taxon>Bacteroides</taxon>
    </lineage>
</organism>
<dbReference type="AlphaFoldDB" id="A0A9D2HRI1"/>
<evidence type="ECO:0000313" key="4">
    <source>
        <dbReference type="EMBL" id="HJA82783.1"/>
    </source>
</evidence>
<protein>
    <submittedName>
        <fullName evidence="4">FecR domain-containing protein</fullName>
    </submittedName>
</protein>
<dbReference type="FunFam" id="2.60.120.1440:FF:000001">
    <property type="entry name" value="Putative anti-sigma factor"/>
    <property type="match status" value="1"/>
</dbReference>
<evidence type="ECO:0000256" key="1">
    <source>
        <dbReference type="SAM" id="Phobius"/>
    </source>
</evidence>
<name>A0A9D2HRI1_9BACE</name>
<dbReference type="InterPro" id="IPR006860">
    <property type="entry name" value="FecR"/>
</dbReference>
<accession>A0A9D2HRI1</accession>
<dbReference type="Pfam" id="PF04773">
    <property type="entry name" value="FecR"/>
    <property type="match status" value="1"/>
</dbReference>
<keyword evidence="1" id="KW-0812">Transmembrane</keyword>
<feature type="domain" description="FecR protein" evidence="2">
    <location>
        <begin position="131"/>
        <end position="219"/>
    </location>
</feature>
<dbReference type="GO" id="GO:0016989">
    <property type="term" value="F:sigma factor antagonist activity"/>
    <property type="evidence" value="ECO:0007669"/>
    <property type="project" value="TreeGrafter"/>
</dbReference>
<dbReference type="PANTHER" id="PTHR30273">
    <property type="entry name" value="PERIPLASMIC SIGNAL SENSOR AND SIGMA FACTOR ACTIVATOR FECR-RELATED"/>
    <property type="match status" value="1"/>
</dbReference>
<dbReference type="InterPro" id="IPR032508">
    <property type="entry name" value="FecR_C"/>
</dbReference>
<dbReference type="Proteomes" id="UP000823860">
    <property type="component" value="Unassembled WGS sequence"/>
</dbReference>
<dbReference type="EMBL" id="DWZE01000027">
    <property type="protein sequence ID" value="HJA82783.1"/>
    <property type="molecule type" value="Genomic_DNA"/>
</dbReference>
<dbReference type="Pfam" id="PF16344">
    <property type="entry name" value="FecR_C"/>
    <property type="match status" value="1"/>
</dbReference>
<evidence type="ECO:0000259" key="3">
    <source>
        <dbReference type="Pfam" id="PF16344"/>
    </source>
</evidence>
<dbReference type="PIRSF" id="PIRSF018266">
    <property type="entry name" value="FecR"/>
    <property type="match status" value="1"/>
</dbReference>
<keyword evidence="1" id="KW-0472">Membrane</keyword>
<feature type="transmembrane region" description="Helical" evidence="1">
    <location>
        <begin position="92"/>
        <end position="111"/>
    </location>
</feature>
<proteinExistence type="predicted"/>
<gene>
    <name evidence="4" type="ORF">H9785_02235</name>
</gene>
<reference evidence="4" key="1">
    <citation type="journal article" date="2021" name="PeerJ">
        <title>Extensive microbial diversity within the chicken gut microbiome revealed by metagenomics and culture.</title>
        <authorList>
            <person name="Gilroy R."/>
            <person name="Ravi A."/>
            <person name="Getino M."/>
            <person name="Pursley I."/>
            <person name="Horton D.L."/>
            <person name="Alikhan N.F."/>
            <person name="Baker D."/>
            <person name="Gharbi K."/>
            <person name="Hall N."/>
            <person name="Watson M."/>
            <person name="Adriaenssens E.M."/>
            <person name="Foster-Nyarko E."/>
            <person name="Jarju S."/>
            <person name="Secka A."/>
            <person name="Antonio M."/>
            <person name="Oren A."/>
            <person name="Chaudhuri R.R."/>
            <person name="La Ragione R."/>
            <person name="Hildebrand F."/>
            <person name="Pallen M.J."/>
        </authorList>
    </citation>
    <scope>NUCLEOTIDE SEQUENCE</scope>
    <source>
        <strain evidence="4">ChiHecec1B25-7008</strain>
    </source>
</reference>
<evidence type="ECO:0000259" key="2">
    <source>
        <dbReference type="Pfam" id="PF04773"/>
    </source>
</evidence>
<evidence type="ECO:0000313" key="5">
    <source>
        <dbReference type="Proteomes" id="UP000823860"/>
    </source>
</evidence>
<keyword evidence="1" id="KW-1133">Transmembrane helix</keyword>